<dbReference type="GO" id="GO:0008324">
    <property type="term" value="F:monoatomic cation transmembrane transporter activity"/>
    <property type="evidence" value="ECO:0007669"/>
    <property type="project" value="InterPro"/>
</dbReference>
<dbReference type="EMBL" id="JASDDP010000020">
    <property type="protein sequence ID" value="MDJ1645887.1"/>
    <property type="molecule type" value="Genomic_DNA"/>
</dbReference>
<dbReference type="InterPro" id="IPR003148">
    <property type="entry name" value="RCK_N"/>
</dbReference>
<comment type="caution">
    <text evidence="2">The sequence shown here is derived from an EMBL/GenBank/DDBJ whole genome shotgun (WGS) entry which is preliminary data.</text>
</comment>
<dbReference type="InterPro" id="IPR006037">
    <property type="entry name" value="RCK_C"/>
</dbReference>
<name>A0AAJ1PRA5_9MOLU</name>
<organism evidence="2 3">
    <name type="scientific">Mycoplasma phocimorsus</name>
    <dbReference type="NCBI Taxonomy" id="3045839"/>
    <lineage>
        <taxon>Bacteria</taxon>
        <taxon>Bacillati</taxon>
        <taxon>Mycoplasmatota</taxon>
        <taxon>Mollicutes</taxon>
        <taxon>Mycoplasmataceae</taxon>
        <taxon>Mycoplasma</taxon>
    </lineage>
</organism>
<reference evidence="2" key="1">
    <citation type="submission" date="2023-05" db="EMBL/GenBank/DDBJ databases">
        <title>Mycoplasma phocimorsus sp. nov., isolated from Scandinavian patients with seal finger or septic arthritis after contact with seals.</title>
        <authorList>
            <person name="Skafte-Holm A."/>
            <person name="Pedersen T.R."/>
            <person name="Froelund M."/>
            <person name="Stegger M."/>
            <person name="Qvortrup K."/>
            <person name="Michaels D.L."/>
            <person name="Brown D.R."/>
            <person name="Jensen J.S."/>
        </authorList>
    </citation>
    <scope>NUCLEOTIDE SEQUENCE</scope>
    <source>
        <strain evidence="2">M5725</strain>
    </source>
</reference>
<dbReference type="Proteomes" id="UP001224428">
    <property type="component" value="Unassembled WGS sequence"/>
</dbReference>
<dbReference type="SUPFAM" id="SSF51735">
    <property type="entry name" value="NAD(P)-binding Rossmann-fold domains"/>
    <property type="match status" value="1"/>
</dbReference>
<keyword evidence="3" id="KW-1185">Reference proteome</keyword>
<dbReference type="RefSeq" id="WP_283827299.1">
    <property type="nucleotide sequence ID" value="NZ_JASDDP010000020.1"/>
</dbReference>
<protein>
    <submittedName>
        <fullName evidence="2">TrkA family potassium uptake protein</fullName>
    </submittedName>
</protein>
<evidence type="ECO:0000313" key="3">
    <source>
        <dbReference type="Proteomes" id="UP001224428"/>
    </source>
</evidence>
<proteinExistence type="predicted"/>
<dbReference type="InterPro" id="IPR036291">
    <property type="entry name" value="NAD(P)-bd_dom_sf"/>
</dbReference>
<dbReference type="InterPro" id="IPR036721">
    <property type="entry name" value="RCK_C_sf"/>
</dbReference>
<dbReference type="Gene3D" id="3.30.70.1450">
    <property type="entry name" value="Regulator of K+ conductance, C-terminal domain"/>
    <property type="match status" value="1"/>
</dbReference>
<dbReference type="Pfam" id="PF02254">
    <property type="entry name" value="TrkA_N"/>
    <property type="match status" value="1"/>
</dbReference>
<dbReference type="PROSITE" id="PS51202">
    <property type="entry name" value="RCK_C"/>
    <property type="match status" value="1"/>
</dbReference>
<dbReference type="InterPro" id="IPR050721">
    <property type="entry name" value="Trk_Ktr_HKT_K-transport"/>
</dbReference>
<accession>A0AAJ1PRA5</accession>
<gene>
    <name evidence="2" type="ORF">QLQ80_02215</name>
</gene>
<dbReference type="GO" id="GO:0006813">
    <property type="term" value="P:potassium ion transport"/>
    <property type="evidence" value="ECO:0007669"/>
    <property type="project" value="InterPro"/>
</dbReference>
<dbReference type="Gene3D" id="3.40.50.720">
    <property type="entry name" value="NAD(P)-binding Rossmann-like Domain"/>
    <property type="match status" value="1"/>
</dbReference>
<dbReference type="PANTHER" id="PTHR43833:SF7">
    <property type="entry name" value="KTR SYSTEM POTASSIUM UPTAKE PROTEIN C"/>
    <property type="match status" value="1"/>
</dbReference>
<evidence type="ECO:0000259" key="1">
    <source>
        <dbReference type="PROSITE" id="PS51202"/>
    </source>
</evidence>
<dbReference type="SUPFAM" id="SSF116726">
    <property type="entry name" value="TrkA C-terminal domain-like"/>
    <property type="match status" value="1"/>
</dbReference>
<feature type="domain" description="RCK C-terminal" evidence="1">
    <location>
        <begin position="137"/>
        <end position="220"/>
    </location>
</feature>
<sequence>MKLKQNICVIGAGRYGQAVITQLNKLNQNIVAIDNDEKRLQAVSELVDTLYVMDAADMRALNSIGIKNYETVIVCMPNNLEVVAALLELQVENIIARATSKRHARVLKQIGVDLIVRPEYESGIRTAIIATNKNFINYSKNLQEIGSGYVIGTTKVNNSRFENKKLRYLNFYEVGINVIVVKDDNSTFLPTGNTILKKNDAITFVGHVDKVSKFIALMNEENDKKEVDYEEYKK</sequence>
<evidence type="ECO:0000313" key="2">
    <source>
        <dbReference type="EMBL" id="MDJ1645887.1"/>
    </source>
</evidence>
<dbReference type="PANTHER" id="PTHR43833">
    <property type="entry name" value="POTASSIUM CHANNEL PROTEIN 2-RELATED-RELATED"/>
    <property type="match status" value="1"/>
</dbReference>
<dbReference type="Pfam" id="PF02080">
    <property type="entry name" value="TrkA_C"/>
    <property type="match status" value="1"/>
</dbReference>
<dbReference type="AlphaFoldDB" id="A0AAJ1PRA5"/>